<dbReference type="FunFam" id="3.40.50.300:FF:000012">
    <property type="entry name" value="Transitional endoplasmic reticulum ATPase"/>
    <property type="match status" value="1"/>
</dbReference>
<dbReference type="PANTHER" id="PTHR23077">
    <property type="entry name" value="AAA-FAMILY ATPASE"/>
    <property type="match status" value="1"/>
</dbReference>
<evidence type="ECO:0000313" key="4">
    <source>
        <dbReference type="EMBL" id="KAH3840965.1"/>
    </source>
</evidence>
<accession>A0A9D4KJB3</accession>
<dbReference type="FunFam" id="3.40.50.300:FF:001081">
    <property type="entry name" value="Spermatogenesis-associated protein 5-like protein 1"/>
    <property type="match status" value="1"/>
</dbReference>
<keyword evidence="2" id="KW-0067">ATP-binding</keyword>
<gene>
    <name evidence="4" type="ORF">DPMN_114423</name>
</gene>
<dbReference type="SUPFAM" id="SSF52540">
    <property type="entry name" value="P-loop containing nucleoside triphosphate hydrolases"/>
    <property type="match status" value="2"/>
</dbReference>
<dbReference type="InterPro" id="IPR003593">
    <property type="entry name" value="AAA+_ATPase"/>
</dbReference>
<dbReference type="Gene3D" id="1.10.8.60">
    <property type="match status" value="2"/>
</dbReference>
<dbReference type="GO" id="GO:0005524">
    <property type="term" value="F:ATP binding"/>
    <property type="evidence" value="ECO:0007669"/>
    <property type="project" value="UniProtKB-KW"/>
</dbReference>
<dbReference type="GO" id="GO:0097352">
    <property type="term" value="P:autophagosome maturation"/>
    <property type="evidence" value="ECO:0007669"/>
    <property type="project" value="TreeGrafter"/>
</dbReference>
<dbReference type="InterPro" id="IPR003959">
    <property type="entry name" value="ATPase_AAA_core"/>
</dbReference>
<evidence type="ECO:0000313" key="5">
    <source>
        <dbReference type="Proteomes" id="UP000828390"/>
    </source>
</evidence>
<dbReference type="EMBL" id="JAIWYP010000004">
    <property type="protein sequence ID" value="KAH3840965.1"/>
    <property type="molecule type" value="Genomic_DNA"/>
</dbReference>
<proteinExistence type="predicted"/>
<evidence type="ECO:0000256" key="1">
    <source>
        <dbReference type="ARBA" id="ARBA00022741"/>
    </source>
</evidence>
<organism evidence="4 5">
    <name type="scientific">Dreissena polymorpha</name>
    <name type="common">Zebra mussel</name>
    <name type="synonym">Mytilus polymorpha</name>
    <dbReference type="NCBI Taxonomy" id="45954"/>
    <lineage>
        <taxon>Eukaryota</taxon>
        <taxon>Metazoa</taxon>
        <taxon>Spiralia</taxon>
        <taxon>Lophotrochozoa</taxon>
        <taxon>Mollusca</taxon>
        <taxon>Bivalvia</taxon>
        <taxon>Autobranchia</taxon>
        <taxon>Heteroconchia</taxon>
        <taxon>Euheterodonta</taxon>
        <taxon>Imparidentia</taxon>
        <taxon>Neoheterodontei</taxon>
        <taxon>Myida</taxon>
        <taxon>Dreissenoidea</taxon>
        <taxon>Dreissenidae</taxon>
        <taxon>Dreissena</taxon>
    </lineage>
</organism>
<dbReference type="GO" id="GO:0005634">
    <property type="term" value="C:nucleus"/>
    <property type="evidence" value="ECO:0007669"/>
    <property type="project" value="TreeGrafter"/>
</dbReference>
<dbReference type="GO" id="GO:0016887">
    <property type="term" value="F:ATP hydrolysis activity"/>
    <property type="evidence" value="ECO:0007669"/>
    <property type="project" value="InterPro"/>
</dbReference>
<reference evidence="4" key="1">
    <citation type="journal article" date="2019" name="bioRxiv">
        <title>The Genome of the Zebra Mussel, Dreissena polymorpha: A Resource for Invasive Species Research.</title>
        <authorList>
            <person name="McCartney M.A."/>
            <person name="Auch B."/>
            <person name="Kono T."/>
            <person name="Mallez S."/>
            <person name="Zhang Y."/>
            <person name="Obille A."/>
            <person name="Becker A."/>
            <person name="Abrahante J.E."/>
            <person name="Garbe J."/>
            <person name="Badalamenti J.P."/>
            <person name="Herman A."/>
            <person name="Mangelson H."/>
            <person name="Liachko I."/>
            <person name="Sullivan S."/>
            <person name="Sone E.D."/>
            <person name="Koren S."/>
            <person name="Silverstein K.A.T."/>
            <person name="Beckman K.B."/>
            <person name="Gohl D.M."/>
        </authorList>
    </citation>
    <scope>NUCLEOTIDE SEQUENCE</scope>
    <source>
        <strain evidence="4">Duluth1</strain>
        <tissue evidence="4">Whole animal</tissue>
    </source>
</reference>
<sequence>MHIQVIDQDYDDGFHQKCFVSCELFNSLSFFVGQVVEIQTGAKRYINSVWVGRAVPSDAIYFNKQVSLTAENHDSHTTNIFKTLTPTKANRITVDVILTNINDVEKAKKCVSPFDDLPKTCLNILNHLYLANNYVVNCSKSKYSSMVGIAYIIIQDASQRNSGTTADCLSVDMKCIVKINTIHSLEWFNQINRNISAPKPGGIDFVLSMLKDLVCLPFTQRENFAVLGVKPPRGILLRGPPGCGKTSLVRYLAASENILLVSINGPEIFDSLPGETESNLRKIFEKTKLLSQEGPCILFVDEIDSVCPRRGVSSSTNASRATAQFLDLLDGMDFDDDFLVIGATNRPSAVDQALRRPGRLDREVLISPPDLHQRLEILHMNVTSFPVVGDLDLAAIATITNGYVGADLKALCQEASYLAMAECKDSGENVLINQEHFIRASRQIRPSLQKGAEGVVDVRPVSWGDIGGLHEVKRQLQQAVEWPLKHPEAFKRMGLSPPRGVLLYGPPGCCKTTLVRAAATSCHVTFLSISGAQLYSPYVGDSERLISEVFHKARACAPSILFLDEIDSIIGKRSETGNHGVGERILSALLNEMDGIGVRLGEASGSAKQKLLEGSSQGFIEKSQTTEEADNKQVLVVAASNRPDMLDEALMRPGRMDRVIYVGPPDVVARHQILSVYTRGWGLSDVTLGQLAQETDMYTGADLESLCREAALCALTENLEAAAVSHDHFRRALTSVRPSLTQEIICQYTSLAFHAVR</sequence>
<dbReference type="FunFam" id="1.10.8.60:FF:000038">
    <property type="entry name" value="spermatogenesis-associated protein 5-like protein 1"/>
    <property type="match status" value="1"/>
</dbReference>
<dbReference type="GO" id="GO:0030970">
    <property type="term" value="P:retrograde protein transport, ER to cytosol"/>
    <property type="evidence" value="ECO:0007669"/>
    <property type="project" value="TreeGrafter"/>
</dbReference>
<dbReference type="GO" id="GO:0005829">
    <property type="term" value="C:cytosol"/>
    <property type="evidence" value="ECO:0007669"/>
    <property type="project" value="TreeGrafter"/>
</dbReference>
<dbReference type="PANTHER" id="PTHR23077:SF194">
    <property type="entry name" value="ATPASE FAMILY GENE 2 PROTEIN HOMOLOG B"/>
    <property type="match status" value="1"/>
</dbReference>
<reference evidence="4" key="2">
    <citation type="submission" date="2020-11" db="EMBL/GenBank/DDBJ databases">
        <authorList>
            <person name="McCartney M.A."/>
            <person name="Auch B."/>
            <person name="Kono T."/>
            <person name="Mallez S."/>
            <person name="Becker A."/>
            <person name="Gohl D.M."/>
            <person name="Silverstein K.A.T."/>
            <person name="Koren S."/>
            <person name="Bechman K.B."/>
            <person name="Herman A."/>
            <person name="Abrahante J.E."/>
            <person name="Garbe J."/>
        </authorList>
    </citation>
    <scope>NUCLEOTIDE SEQUENCE</scope>
    <source>
        <strain evidence="4">Duluth1</strain>
        <tissue evidence="4">Whole animal</tissue>
    </source>
</reference>
<dbReference type="AlphaFoldDB" id="A0A9D4KJB3"/>
<dbReference type="InterPro" id="IPR041569">
    <property type="entry name" value="AAA_lid_3"/>
</dbReference>
<keyword evidence="1" id="KW-0547">Nucleotide-binding</keyword>
<protein>
    <recommendedName>
        <fullName evidence="3">AAA+ ATPase domain-containing protein</fullName>
    </recommendedName>
</protein>
<feature type="domain" description="AAA+ ATPase" evidence="3">
    <location>
        <begin position="231"/>
        <end position="370"/>
    </location>
</feature>
<dbReference type="Gene3D" id="3.40.50.300">
    <property type="entry name" value="P-loop containing nucleotide triphosphate hydrolases"/>
    <property type="match status" value="2"/>
</dbReference>
<dbReference type="InterPro" id="IPR050168">
    <property type="entry name" value="AAA_ATPase_domain"/>
</dbReference>
<dbReference type="Pfam" id="PF00004">
    <property type="entry name" value="AAA"/>
    <property type="match status" value="2"/>
</dbReference>
<comment type="caution">
    <text evidence="4">The sequence shown here is derived from an EMBL/GenBank/DDBJ whole genome shotgun (WGS) entry which is preliminary data.</text>
</comment>
<dbReference type="GO" id="GO:0051228">
    <property type="term" value="P:mitotic spindle disassembly"/>
    <property type="evidence" value="ECO:0007669"/>
    <property type="project" value="TreeGrafter"/>
</dbReference>
<dbReference type="SMART" id="SM00382">
    <property type="entry name" value="AAA"/>
    <property type="match status" value="2"/>
</dbReference>
<evidence type="ECO:0000259" key="3">
    <source>
        <dbReference type="SMART" id="SM00382"/>
    </source>
</evidence>
<dbReference type="PROSITE" id="PS00674">
    <property type="entry name" value="AAA"/>
    <property type="match status" value="1"/>
</dbReference>
<dbReference type="GO" id="GO:0034098">
    <property type="term" value="C:VCP-NPL4-UFD1 AAA ATPase complex"/>
    <property type="evidence" value="ECO:0007669"/>
    <property type="project" value="TreeGrafter"/>
</dbReference>
<dbReference type="CDD" id="cd19511">
    <property type="entry name" value="RecA-like_CDC48_r2-like"/>
    <property type="match status" value="1"/>
</dbReference>
<name>A0A9D4KJB3_DREPO</name>
<dbReference type="GO" id="GO:0031593">
    <property type="term" value="F:polyubiquitin modification-dependent protein binding"/>
    <property type="evidence" value="ECO:0007669"/>
    <property type="project" value="TreeGrafter"/>
</dbReference>
<dbReference type="Proteomes" id="UP000828390">
    <property type="component" value="Unassembled WGS sequence"/>
</dbReference>
<keyword evidence="5" id="KW-1185">Reference proteome</keyword>
<feature type="domain" description="AAA+ ATPase" evidence="3">
    <location>
        <begin position="497"/>
        <end position="666"/>
    </location>
</feature>
<dbReference type="Pfam" id="PF17862">
    <property type="entry name" value="AAA_lid_3"/>
    <property type="match status" value="2"/>
</dbReference>
<dbReference type="OrthoDB" id="27435at2759"/>
<dbReference type="InterPro" id="IPR027417">
    <property type="entry name" value="P-loop_NTPase"/>
</dbReference>
<evidence type="ECO:0000256" key="2">
    <source>
        <dbReference type="ARBA" id="ARBA00022840"/>
    </source>
</evidence>
<dbReference type="InterPro" id="IPR003960">
    <property type="entry name" value="ATPase_AAA_CS"/>
</dbReference>